<feature type="compositionally biased region" description="Gly residues" evidence="1">
    <location>
        <begin position="194"/>
        <end position="204"/>
    </location>
</feature>
<name>A0A0R3U7P0_MESCO</name>
<feature type="region of interest" description="Disordered" evidence="1">
    <location>
        <begin position="1"/>
        <end position="144"/>
    </location>
</feature>
<sequence length="1388" mass="148735">MRSKSKKRGYGVPKTPSSQTSSSTPPAVIKGSGRRGRPPSKSPLAPLPHSVAPQPPENHNQSDSPDHSHTSLQDSSDQELLPLQDQASSAMFNSRVLQSLEDESAPHTNSGIPSSYLQSSDGVDKPRKLSKRERKALIKSNKRTRAVVDESFVASMDELSEMFQAKCEVGPFQLHPVPVASDPSRTVITPGSSPRGGRGRGGGRGGRRGHPPKPPQSPKRLFSSWVPLCLPLGGLPDKLKSPSSRLQRLTPRCVRHFLSAVDNILLPPSTTTRLSQPTPSLPSVTAINNKTPDVNGYCNHHHHQAPSLSQMSAVSSAETPLMKSQKPTSSSRRGRGRPPKSASFNPEAPVASSPVEMIQATSPLLDTTANSVDVLTAQPVVDPAAKVAAGGTTKVRRSSTSTPRELRGLVTWDAMMKAAQEPVPVSCMASAVDVRGVSATPLSPLSLQIVPGGVDEGSEQRTTRGRSRRLSTGPASSGSLTTTTSATAATAPSETESCPNFERASSYVQPFHNPPASLSHMDPSKSTPTSTSVGMECHQTSLSIASSPAFAEASGSYVPVHTSMRSAFDTSNEGVIAKIENIDNSYYPVTPSPNRSGSGRGRGGGSGSGRKRKGLVPVLHQASSVLQKSEADLSPPTAPLSPASTPLPPRKRYKVVEDEIPAAAAGFSPSSFPRDGSIVQLPAERSTESTPTALTPNTPAKRPRGRPSKRSGLPVIDDGGSPSSRPKREAAALGFASMVASSLNSSPMHGSPTREDNVLSTVDSVVGAGKAEQTPSPVTPSKRGRKPKKPALLPPQPGEVKIPKPRGRPPKIPRPSPVVLGTSVEAQVTPESAANSRFIEEKKPALIAPDIFIELQPPGTASPEPVVDAQKGARLVDGAHEEKRGEEGKVLNKGKRGRRPTNLTSTSPSAKRKPEEALVEAACVSRLDPMSVERQPMDAISVESCQRLHYESHELRLFLLRTHAKVGRRKFQRRNRGQAAAAGSTTTQELLAAGPIAELPSRSGFFPLSRLSEPIPDPFESSQDDEQTTVRQLYLRLLNIPDVCDSSTRLTAPLLSLPCPLRNPDFYRYICVSGLLGNFEQALGSDFSLQSRILRTVSPQLVDVSSVAQPPFYPSADVEWPPLCLLSVLPHLDVGGFQRLDLLLEFLLRTWEAYAGRRSWLGKQLQQIRALYNQLRTEHATNHPEKEVPLPSAGLMLGSSKGSGPVIAGSGAARKKVDRQTLERGAEVIRCLCGFRVEGGHVMVQCNSCVTRQHLPCIWWALSLDLNPRLAAPATAAGSRWPGVSASRTNRLSSRMARCRAALVSALAAGGHEVSRLVPQGALKGSLASLTDTPYFCPNCLEIDGLTKVRPRLLLQKCHCLCSILYFHSRRQYRRNPTRPRPALFVPA</sequence>
<protein>
    <submittedName>
        <fullName evidence="2">Uncharacterized protein</fullName>
    </submittedName>
</protein>
<feature type="region of interest" description="Disordered" evidence="1">
    <location>
        <begin position="625"/>
        <end position="650"/>
    </location>
</feature>
<feature type="compositionally biased region" description="Low complexity" evidence="1">
    <location>
        <begin position="470"/>
        <end position="497"/>
    </location>
</feature>
<dbReference type="OrthoDB" id="422362at2759"/>
<feature type="compositionally biased region" description="Polar residues" evidence="1">
    <location>
        <begin position="306"/>
        <end position="318"/>
    </location>
</feature>
<feature type="compositionally biased region" description="Polar residues" evidence="1">
    <location>
        <begin position="183"/>
        <end position="192"/>
    </location>
</feature>
<feature type="region of interest" description="Disordered" evidence="1">
    <location>
        <begin position="878"/>
        <end position="915"/>
    </location>
</feature>
<evidence type="ECO:0000313" key="2">
    <source>
        <dbReference type="EMBL" id="VDD76848.1"/>
    </source>
</evidence>
<feature type="region of interest" description="Disordered" evidence="1">
    <location>
        <begin position="767"/>
        <end position="823"/>
    </location>
</feature>
<keyword evidence="3" id="KW-1185">Reference proteome</keyword>
<feature type="compositionally biased region" description="Polar residues" evidence="1">
    <location>
        <begin position="85"/>
        <end position="97"/>
    </location>
</feature>
<dbReference type="Gene3D" id="3.30.40.10">
    <property type="entry name" value="Zinc/RING finger domain, C3HC4 (zinc finger)"/>
    <property type="match status" value="1"/>
</dbReference>
<accession>A0A0R3U7P0</accession>
<dbReference type="EMBL" id="UXSR01000527">
    <property type="protein sequence ID" value="VDD76848.1"/>
    <property type="molecule type" value="Genomic_DNA"/>
</dbReference>
<feature type="compositionally biased region" description="Polar residues" evidence="1">
    <location>
        <begin position="106"/>
        <end position="121"/>
    </location>
</feature>
<dbReference type="InterPro" id="IPR011011">
    <property type="entry name" value="Znf_FYVE_PHD"/>
</dbReference>
<feature type="region of interest" description="Disordered" evidence="1">
    <location>
        <begin position="585"/>
        <end position="613"/>
    </location>
</feature>
<gene>
    <name evidence="2" type="ORF">MCOS_LOCUS2851</name>
</gene>
<organism evidence="2 3">
    <name type="scientific">Mesocestoides corti</name>
    <name type="common">Flatworm</name>
    <dbReference type="NCBI Taxonomy" id="53468"/>
    <lineage>
        <taxon>Eukaryota</taxon>
        <taxon>Metazoa</taxon>
        <taxon>Spiralia</taxon>
        <taxon>Lophotrochozoa</taxon>
        <taxon>Platyhelminthes</taxon>
        <taxon>Cestoda</taxon>
        <taxon>Eucestoda</taxon>
        <taxon>Cyclophyllidea</taxon>
        <taxon>Mesocestoididae</taxon>
        <taxon>Mesocestoides</taxon>
    </lineage>
</organism>
<proteinExistence type="predicted"/>
<reference evidence="2 3" key="1">
    <citation type="submission" date="2018-10" db="EMBL/GenBank/DDBJ databases">
        <authorList>
            <consortium name="Pathogen Informatics"/>
        </authorList>
    </citation>
    <scope>NUCLEOTIDE SEQUENCE [LARGE SCALE GENOMIC DNA]</scope>
</reference>
<feature type="region of interest" description="Disordered" evidence="1">
    <location>
        <begin position="448"/>
        <end position="534"/>
    </location>
</feature>
<feature type="compositionally biased region" description="Gly residues" evidence="1">
    <location>
        <begin position="598"/>
        <end position="608"/>
    </location>
</feature>
<dbReference type="Proteomes" id="UP000267029">
    <property type="component" value="Unassembled WGS sequence"/>
</dbReference>
<feature type="compositionally biased region" description="Low complexity" evidence="1">
    <location>
        <begin position="15"/>
        <end position="26"/>
    </location>
</feature>
<dbReference type="SUPFAM" id="SSF57903">
    <property type="entry name" value="FYVE/PHD zinc finger"/>
    <property type="match status" value="1"/>
</dbReference>
<feature type="region of interest" description="Disordered" evidence="1">
    <location>
        <begin position="175"/>
        <end position="220"/>
    </location>
</feature>
<evidence type="ECO:0000313" key="3">
    <source>
        <dbReference type="Proteomes" id="UP000267029"/>
    </source>
</evidence>
<feature type="compositionally biased region" description="Polar residues" evidence="1">
    <location>
        <begin position="524"/>
        <end position="534"/>
    </location>
</feature>
<dbReference type="GO" id="GO:0003677">
    <property type="term" value="F:DNA binding"/>
    <property type="evidence" value="ECO:0007669"/>
    <property type="project" value="InterPro"/>
</dbReference>
<dbReference type="InterPro" id="IPR013083">
    <property type="entry name" value="Znf_RING/FYVE/PHD"/>
</dbReference>
<feature type="region of interest" description="Disordered" evidence="1">
    <location>
        <begin position="682"/>
        <end position="730"/>
    </location>
</feature>
<dbReference type="STRING" id="53468.A0A0R3U7P0"/>
<feature type="region of interest" description="Disordered" evidence="1">
    <location>
        <begin position="297"/>
        <end position="352"/>
    </location>
</feature>
<feature type="compositionally biased region" description="Basic and acidic residues" evidence="1">
    <location>
        <begin position="878"/>
        <end position="890"/>
    </location>
</feature>
<evidence type="ECO:0000256" key="1">
    <source>
        <dbReference type="SAM" id="MobiDB-lite"/>
    </source>
</evidence>
<dbReference type="InterPro" id="IPR017956">
    <property type="entry name" value="AT_hook_DNA-bd_motif"/>
</dbReference>
<feature type="compositionally biased region" description="Polar residues" evidence="1">
    <location>
        <begin position="688"/>
        <end position="698"/>
    </location>
</feature>
<dbReference type="SMART" id="SM00384">
    <property type="entry name" value="AT_hook"/>
    <property type="match status" value="4"/>
</dbReference>